<reference evidence="2" key="1">
    <citation type="submission" date="2021-09" db="EMBL/GenBank/DDBJ databases">
        <title>The genome of Mauremys mutica provides insights into the evolution of semi-aquatic lifestyle.</title>
        <authorList>
            <person name="Gong S."/>
            <person name="Gao Y."/>
        </authorList>
    </citation>
    <scope>NUCLEOTIDE SEQUENCE</scope>
    <source>
        <strain evidence="2">MM-2020</strain>
        <tissue evidence="2">Muscle</tissue>
    </source>
</reference>
<dbReference type="EMBL" id="JAHDVG010000463">
    <property type="protein sequence ID" value="KAH1187564.1"/>
    <property type="molecule type" value="Genomic_DNA"/>
</dbReference>
<name>A0A9D3XVE8_9SAUR</name>
<evidence type="ECO:0000313" key="2">
    <source>
        <dbReference type="EMBL" id="KAH1187564.1"/>
    </source>
</evidence>
<feature type="region of interest" description="Disordered" evidence="1">
    <location>
        <begin position="1"/>
        <end position="21"/>
    </location>
</feature>
<protein>
    <recommendedName>
        <fullName evidence="4">Protein FAM243A</fullName>
    </recommendedName>
</protein>
<evidence type="ECO:0000256" key="1">
    <source>
        <dbReference type="SAM" id="MobiDB-lite"/>
    </source>
</evidence>
<dbReference type="PANTHER" id="PTHR35969:SF1">
    <property type="entry name" value="FAMILY WITH SEQUENCE SIMILARITY 243 MEMBER A"/>
    <property type="match status" value="1"/>
</dbReference>
<evidence type="ECO:0008006" key="4">
    <source>
        <dbReference type="Google" id="ProtNLM"/>
    </source>
</evidence>
<organism evidence="2 3">
    <name type="scientific">Mauremys mutica</name>
    <name type="common">yellowpond turtle</name>
    <dbReference type="NCBI Taxonomy" id="74926"/>
    <lineage>
        <taxon>Eukaryota</taxon>
        <taxon>Metazoa</taxon>
        <taxon>Chordata</taxon>
        <taxon>Craniata</taxon>
        <taxon>Vertebrata</taxon>
        <taxon>Euteleostomi</taxon>
        <taxon>Archelosauria</taxon>
        <taxon>Testudinata</taxon>
        <taxon>Testudines</taxon>
        <taxon>Cryptodira</taxon>
        <taxon>Durocryptodira</taxon>
        <taxon>Testudinoidea</taxon>
        <taxon>Geoemydidae</taxon>
        <taxon>Geoemydinae</taxon>
        <taxon>Mauremys</taxon>
    </lineage>
</organism>
<dbReference type="InterPro" id="IPR037728">
    <property type="entry name" value="C21orf140-like"/>
</dbReference>
<proteinExistence type="predicted"/>
<feature type="compositionally biased region" description="Pro residues" evidence="1">
    <location>
        <begin position="1"/>
        <end position="12"/>
    </location>
</feature>
<dbReference type="AlphaFoldDB" id="A0A9D3XVE8"/>
<dbReference type="Proteomes" id="UP000827986">
    <property type="component" value="Unassembled WGS sequence"/>
</dbReference>
<keyword evidence="3" id="KW-1185">Reference proteome</keyword>
<accession>A0A9D3XVE8</accession>
<dbReference type="PANTHER" id="PTHR35969">
    <property type="entry name" value="PROTEIN FAM243A-RELATED"/>
    <property type="match status" value="1"/>
</dbReference>
<gene>
    <name evidence="2" type="ORF">KIL84_020313</name>
</gene>
<evidence type="ECO:0000313" key="3">
    <source>
        <dbReference type="Proteomes" id="UP000827986"/>
    </source>
</evidence>
<sequence>MTPGPAPQPRGPNPQARPTLGPHIIHRSSFDTAARKQCLKYLKALRTLQFNGLNTIFLGETDISESLITGEKILQEDSLNWPTWTLIHAASSQGWVPWRYRVLLRDELPMKQDEDIFQEFCDSLNKFYGKCIIVVREKRQPSVLQTKEPTAQEKITHPQVPSVIYMSSIECCPQIAKANGHELLSVPLPYNYLHPMDVAWSSLKWFIINNRKEFCLRSIERTYSYRCILFSDLLEKGLEKMTPGKWKMATNKVRRWENYYLDTFA</sequence>
<comment type="caution">
    <text evidence="2">The sequence shown here is derived from an EMBL/GenBank/DDBJ whole genome shotgun (WGS) entry which is preliminary data.</text>
</comment>